<dbReference type="PANTHER" id="PTHR47619">
    <property type="entry name" value="METALLO-HYDROLASE YYCJ-RELATED"/>
    <property type="match status" value="1"/>
</dbReference>
<dbReference type="Gene3D" id="3.60.15.10">
    <property type="entry name" value="Ribonuclease Z/Hydroxyacylglutathione hydrolase-like"/>
    <property type="match status" value="2"/>
</dbReference>
<gene>
    <name evidence="1" type="ORF">phiLN03_07</name>
</gene>
<dbReference type="SUPFAM" id="SSF56281">
    <property type="entry name" value="Metallo-hydrolase/oxidoreductase"/>
    <property type="match status" value="1"/>
</dbReference>
<proteinExistence type="predicted"/>
<dbReference type="OrthoDB" id="6908at10239"/>
<accession>A0A059PAB8</accession>
<dbReference type="GeneID" id="19736078"/>
<keyword evidence="1" id="KW-0378">Hydrolase</keyword>
<dbReference type="GO" id="GO:0016787">
    <property type="term" value="F:hydrolase activity"/>
    <property type="evidence" value="ECO:0007669"/>
    <property type="project" value="UniProtKB-KW"/>
</dbReference>
<name>A0A059PAB8_9CAUD</name>
<organism evidence="1 2">
    <name type="scientific">Leuconostoc phage LN03</name>
    <dbReference type="NCBI Taxonomy" id="1262515"/>
    <lineage>
        <taxon>Viruses</taxon>
        <taxon>Duplodnaviria</taxon>
        <taxon>Heunggongvirae</taxon>
        <taxon>Uroviricota</taxon>
        <taxon>Caudoviricetes</taxon>
        <taxon>Mccleskeyvirinae</taxon>
        <taxon>Limdunavirus</taxon>
        <taxon>Limdunavirus LN03</taxon>
    </lineage>
</organism>
<sequence>MKLYVLSTGSSGNASIVQGKHENIALDFGLSYSKWHNLLEKNNLELPHEYFITHEHGDHLNQSGINRLFGKYKGLYFHTNRGTFETEDFTIQAFLVPHDIENHGFVIVEKDTNEKLVYITDCSSMYQTVKHYQDLLSNADIYALEANYDEQYIENPDILDQMNYKYNVFRGMMRHTSKQESLKTFAMLKKPSSKFIPLHQSSRFYNY</sequence>
<evidence type="ECO:0000313" key="1">
    <source>
        <dbReference type="EMBL" id="AFY98218.1"/>
    </source>
</evidence>
<keyword evidence="2" id="KW-1185">Reference proteome</keyword>
<dbReference type="PANTHER" id="PTHR47619:SF1">
    <property type="entry name" value="EXODEOXYRIBONUCLEASE WALJ"/>
    <property type="match status" value="1"/>
</dbReference>
<evidence type="ECO:0000313" key="2">
    <source>
        <dbReference type="Proteomes" id="UP000201275"/>
    </source>
</evidence>
<reference evidence="1 2" key="1">
    <citation type="journal article" date="2014" name="Int. J. Food Microbiol.">
        <title>Sequence and comparative analysis of Leuconostoc dairy bacteriophages.</title>
        <authorList>
            <person name="Kot W."/>
            <person name="Hansen L.H."/>
            <person name="Neve H."/>
            <person name="Hammer K."/>
            <person name="Jacobsen S."/>
            <person name="Pedersen P.D."/>
            <person name="Sorensen S.J."/>
            <person name="Heller K.J."/>
            <person name="Vogensen F.K."/>
        </authorList>
    </citation>
    <scope>NUCLEOTIDE SEQUENCE [LARGE SCALE GENOMIC DNA]</scope>
</reference>
<dbReference type="KEGG" id="vg:19736078"/>
<dbReference type="EMBL" id="KC013022">
    <property type="protein sequence ID" value="AFY98218.1"/>
    <property type="molecule type" value="Genomic_DNA"/>
</dbReference>
<dbReference type="RefSeq" id="YP_009044961.1">
    <property type="nucleotide sequence ID" value="NC_024390.1"/>
</dbReference>
<dbReference type="InterPro" id="IPR052533">
    <property type="entry name" value="WalJ/YycJ-like"/>
</dbReference>
<protein>
    <submittedName>
        <fullName evidence="1">Putative hydrolase</fullName>
    </submittedName>
</protein>
<dbReference type="InterPro" id="IPR036866">
    <property type="entry name" value="RibonucZ/Hydroxyglut_hydro"/>
</dbReference>
<dbReference type="Proteomes" id="UP000201275">
    <property type="component" value="Segment"/>
</dbReference>